<dbReference type="OrthoDB" id="18996at2759"/>
<keyword evidence="3" id="KW-1185">Reference proteome</keyword>
<feature type="non-terminal residue" evidence="2">
    <location>
        <position position="1"/>
    </location>
</feature>
<dbReference type="Pfam" id="PF04248">
    <property type="entry name" value="NTP_transf_9"/>
    <property type="match status" value="1"/>
</dbReference>
<dbReference type="AlphaFoldDB" id="A0A8H8UDT0"/>
<comment type="caution">
    <text evidence="2">The sequence shown here is derived from an EMBL/GenBank/DDBJ whole genome shotgun (WGS) entry which is preliminary data.</text>
</comment>
<name>A0A8H8UDT0_9HELO</name>
<evidence type="ECO:0000313" key="3">
    <source>
        <dbReference type="Proteomes" id="UP000443090"/>
    </source>
</evidence>
<protein>
    <recommendedName>
        <fullName evidence="1">DUF427 domain-containing protein</fullName>
    </recommendedName>
</protein>
<dbReference type="Proteomes" id="UP000443090">
    <property type="component" value="Unassembled WGS sequence"/>
</dbReference>
<feature type="domain" description="DUF427" evidence="1">
    <location>
        <begin position="166"/>
        <end position="258"/>
    </location>
</feature>
<organism evidence="2 3">
    <name type="scientific">Lachnellula occidentalis</name>
    <dbReference type="NCBI Taxonomy" id="215460"/>
    <lineage>
        <taxon>Eukaryota</taxon>
        <taxon>Fungi</taxon>
        <taxon>Dikarya</taxon>
        <taxon>Ascomycota</taxon>
        <taxon>Pezizomycotina</taxon>
        <taxon>Leotiomycetes</taxon>
        <taxon>Helotiales</taxon>
        <taxon>Lachnaceae</taxon>
        <taxon>Lachnellula</taxon>
    </lineage>
</organism>
<dbReference type="InterPro" id="IPR038694">
    <property type="entry name" value="DUF427_sf"/>
</dbReference>
<proteinExistence type="predicted"/>
<dbReference type="PANTHER" id="PTHR34310">
    <property type="entry name" value="DUF427 DOMAIN PROTEIN (AFU_ORTHOLOGUE AFUA_3G02220)"/>
    <property type="match status" value="1"/>
</dbReference>
<dbReference type="PANTHER" id="PTHR34310:SF9">
    <property type="entry name" value="BLR5716 PROTEIN"/>
    <property type="match status" value="1"/>
</dbReference>
<dbReference type="Gene3D" id="2.170.150.40">
    <property type="entry name" value="Domain of unknown function (DUF427)"/>
    <property type="match status" value="1"/>
</dbReference>
<evidence type="ECO:0000313" key="2">
    <source>
        <dbReference type="EMBL" id="TVY41152.1"/>
    </source>
</evidence>
<gene>
    <name evidence="2" type="ORF">LOCC1_G004485</name>
</gene>
<evidence type="ECO:0000259" key="1">
    <source>
        <dbReference type="Pfam" id="PF04248"/>
    </source>
</evidence>
<reference evidence="2 3" key="1">
    <citation type="submission" date="2018-05" db="EMBL/GenBank/DDBJ databases">
        <title>Genome sequencing and assembly of the regulated plant pathogen Lachnellula willkommii and related sister species for the development of diagnostic species identification markers.</title>
        <authorList>
            <person name="Giroux E."/>
            <person name="Bilodeau G."/>
        </authorList>
    </citation>
    <scope>NUCLEOTIDE SEQUENCE [LARGE SCALE GENOMIC DNA]</scope>
    <source>
        <strain evidence="2 3">CBS 160.35</strain>
    </source>
</reference>
<dbReference type="EMBL" id="QGMI01000410">
    <property type="protein sequence ID" value="TVY41152.1"/>
    <property type="molecule type" value="Genomic_DNA"/>
</dbReference>
<dbReference type="InterPro" id="IPR007361">
    <property type="entry name" value="DUF427"/>
</dbReference>
<sequence>SLKVNTYHINDGGKPTKLIQYTTSLLELGEKLTTTGPHKIEATPRRVRGLLGGKYVFDTLEAKYVWEHPYCSPLLLHPPLGLHARRPHQNRTRDRKMLLARYPHLRLLVHVPRPGIQPISPGPLENLVRIEVSALDAWFVEDEKLLGPHPKDPYKRVECIPSSREVRIEVAGTVVARSRQNVFLYETMLRTRYYVSAVGVAYEYLRPSETETFCPYKGMANYYHLVVDGKEIADAVWYYKYPTAESALVAGRLCFYNEKVDVFVDGVKEEK</sequence>
<accession>A0A8H8UDT0</accession>